<evidence type="ECO:0000313" key="2">
    <source>
        <dbReference type="Proteomes" id="UP001165960"/>
    </source>
</evidence>
<dbReference type="EMBL" id="QTSX02003660">
    <property type="protein sequence ID" value="KAJ9069082.1"/>
    <property type="molecule type" value="Genomic_DNA"/>
</dbReference>
<name>A0ACC2T3D1_9FUNG</name>
<comment type="caution">
    <text evidence="1">The sequence shown here is derived from an EMBL/GenBank/DDBJ whole genome shotgun (WGS) entry which is preliminary data.</text>
</comment>
<reference evidence="1" key="1">
    <citation type="submission" date="2022-04" db="EMBL/GenBank/DDBJ databases">
        <title>Genome of the entomopathogenic fungus Entomophthora muscae.</title>
        <authorList>
            <person name="Elya C."/>
            <person name="Lovett B.R."/>
            <person name="Lee E."/>
            <person name="Macias A.M."/>
            <person name="Hajek A.E."/>
            <person name="De Bivort B.L."/>
            <person name="Kasson M.T."/>
            <person name="De Fine Licht H.H."/>
            <person name="Stajich J.E."/>
        </authorList>
    </citation>
    <scope>NUCLEOTIDE SEQUENCE</scope>
    <source>
        <strain evidence="1">Berkeley</strain>
    </source>
</reference>
<evidence type="ECO:0000313" key="1">
    <source>
        <dbReference type="EMBL" id="KAJ9069082.1"/>
    </source>
</evidence>
<dbReference type="Proteomes" id="UP001165960">
    <property type="component" value="Unassembled WGS sequence"/>
</dbReference>
<keyword evidence="2" id="KW-1185">Reference proteome</keyword>
<accession>A0ACC2T3D1</accession>
<gene>
    <name evidence="1" type="ORF">DSO57_1022103</name>
</gene>
<organism evidence="1 2">
    <name type="scientific">Entomophthora muscae</name>
    <dbReference type="NCBI Taxonomy" id="34485"/>
    <lineage>
        <taxon>Eukaryota</taxon>
        <taxon>Fungi</taxon>
        <taxon>Fungi incertae sedis</taxon>
        <taxon>Zoopagomycota</taxon>
        <taxon>Entomophthoromycotina</taxon>
        <taxon>Entomophthoromycetes</taxon>
        <taxon>Entomophthorales</taxon>
        <taxon>Entomophthoraceae</taxon>
        <taxon>Entomophthora</taxon>
    </lineage>
</organism>
<proteinExistence type="predicted"/>
<sequence>MLPTASDIRVLTPSAFNSLAFNGKWFVNFDKPDCPYSVKFRPVWKQLARSYLNTTLQFGQINCHKYRDFCKMRDIYYYPTLVLFEDAFEVDVFEEDLTSPDIQNFLDLALPNSDLVNPEIENDIANPFKSL</sequence>
<protein>
    <submittedName>
        <fullName evidence="1">Uncharacterized protein</fullName>
    </submittedName>
</protein>